<proteinExistence type="inferred from homology"/>
<gene>
    <name evidence="7" type="primary">tagB</name>
    <name evidence="7" type="ORF">SAMEA4384403_01805</name>
</gene>
<dbReference type="Pfam" id="PF04464">
    <property type="entry name" value="Glyphos_transf"/>
    <property type="match status" value="1"/>
</dbReference>
<dbReference type="Gene3D" id="3.40.50.11820">
    <property type="match status" value="1"/>
</dbReference>
<dbReference type="GO" id="GO:0019350">
    <property type="term" value="P:teichoic acid biosynthetic process"/>
    <property type="evidence" value="ECO:0007669"/>
    <property type="project" value="UniProtKB-KW"/>
</dbReference>
<comment type="subcellular location">
    <subcellularLocation>
        <location evidence="1">Cell membrane</location>
        <topology evidence="1">Peripheral membrane protein</topology>
    </subcellularLocation>
</comment>
<name>A0A239ZRV3_9STAP</name>
<dbReference type="OrthoDB" id="9811865at2"/>
<dbReference type="SUPFAM" id="SSF53756">
    <property type="entry name" value="UDP-Glycosyltransferase/glycogen phosphorylase"/>
    <property type="match status" value="1"/>
</dbReference>
<keyword evidence="5" id="KW-0777">Teichoic acid biosynthesis</keyword>
<dbReference type="PANTHER" id="PTHR37316">
    <property type="entry name" value="TEICHOIC ACID GLYCEROL-PHOSPHATE PRIMASE"/>
    <property type="match status" value="1"/>
</dbReference>
<keyword evidence="6" id="KW-0472">Membrane</keyword>
<accession>A0A239ZRV3</accession>
<dbReference type="InterPro" id="IPR043149">
    <property type="entry name" value="TagF_N"/>
</dbReference>
<evidence type="ECO:0000256" key="4">
    <source>
        <dbReference type="ARBA" id="ARBA00022679"/>
    </source>
</evidence>
<keyword evidence="3" id="KW-1003">Cell membrane</keyword>
<organism evidence="7 8">
    <name type="scientific">Mammaliicoccus stepanovicii</name>
    <dbReference type="NCBI Taxonomy" id="643214"/>
    <lineage>
        <taxon>Bacteria</taxon>
        <taxon>Bacillati</taxon>
        <taxon>Bacillota</taxon>
        <taxon>Bacilli</taxon>
        <taxon>Bacillales</taxon>
        <taxon>Staphylococcaceae</taxon>
        <taxon>Mammaliicoccus</taxon>
    </lineage>
</organism>
<dbReference type="KEGG" id="sste:SAMEA4384403_1805"/>
<protein>
    <submittedName>
        <fullName evidence="7">Teichoic acid biosynthesis protein B</fullName>
        <ecNumber evidence="7">2.7.8.12</ecNumber>
    </submittedName>
</protein>
<dbReference type="PANTHER" id="PTHR37316:SF1">
    <property type="entry name" value="TEICHOIC ACID GLYCEROL-PHOSPHATE PRIMASE"/>
    <property type="match status" value="1"/>
</dbReference>
<dbReference type="Gene3D" id="3.40.50.12580">
    <property type="match status" value="1"/>
</dbReference>
<keyword evidence="8" id="KW-1185">Reference proteome</keyword>
<dbReference type="AlphaFoldDB" id="A0A239ZRV3"/>
<evidence type="ECO:0000313" key="7">
    <source>
        <dbReference type="EMBL" id="SNV73503.1"/>
    </source>
</evidence>
<dbReference type="GO" id="GO:0005886">
    <property type="term" value="C:plasma membrane"/>
    <property type="evidence" value="ECO:0007669"/>
    <property type="project" value="UniProtKB-SubCell"/>
</dbReference>
<dbReference type="GO" id="GO:0047355">
    <property type="term" value="F:CDP-glycerol glycerophosphotransferase activity"/>
    <property type="evidence" value="ECO:0007669"/>
    <property type="project" value="UniProtKB-EC"/>
</dbReference>
<dbReference type="InterPro" id="IPR007554">
    <property type="entry name" value="Glycerophosphate_synth"/>
</dbReference>
<reference evidence="7 8" key="1">
    <citation type="submission" date="2017-06" db="EMBL/GenBank/DDBJ databases">
        <authorList>
            <consortium name="Pathogen Informatics"/>
        </authorList>
    </citation>
    <scope>NUCLEOTIDE SEQUENCE [LARGE SCALE GENOMIC DNA]</scope>
    <source>
        <strain evidence="7 8">NCTC13839</strain>
    </source>
</reference>
<evidence type="ECO:0000256" key="2">
    <source>
        <dbReference type="ARBA" id="ARBA00010488"/>
    </source>
</evidence>
<evidence type="ECO:0000256" key="3">
    <source>
        <dbReference type="ARBA" id="ARBA00022475"/>
    </source>
</evidence>
<dbReference type="InterPro" id="IPR043148">
    <property type="entry name" value="TagF_C"/>
</dbReference>
<keyword evidence="4 7" id="KW-0808">Transferase</keyword>
<comment type="similarity">
    <text evidence="2">Belongs to the CDP-glycerol glycerophosphotransferase family.</text>
</comment>
<dbReference type="EC" id="2.7.8.12" evidence="7"/>
<evidence type="ECO:0000256" key="1">
    <source>
        <dbReference type="ARBA" id="ARBA00004202"/>
    </source>
</evidence>
<dbReference type="EMBL" id="LT906462">
    <property type="protein sequence ID" value="SNV73503.1"/>
    <property type="molecule type" value="Genomic_DNA"/>
</dbReference>
<evidence type="ECO:0000256" key="5">
    <source>
        <dbReference type="ARBA" id="ARBA00022944"/>
    </source>
</evidence>
<evidence type="ECO:0000313" key="8">
    <source>
        <dbReference type="Proteomes" id="UP000242084"/>
    </source>
</evidence>
<dbReference type="InterPro" id="IPR051612">
    <property type="entry name" value="Teichoic_Acid_Biosynth"/>
</dbReference>
<sequence length="355" mass="41847">MARNIVKGIYILLLFLINKMFKHKIDSHNVVVFMTFKEDVLPVIEALKEEKYHITIIAHPKWIDFAHELQVDKVINLKNKYIIQQIKAIKSSKTVIIDTYYLLLGGITKANNQTVIQTWHAAGATKQFGLEDKSVDIHNEKLIKNYLKVYHFTDYYLVSSNIMKQIFIRSLDAKESQMLPFGLPRLDHYKNIKPVNHNKKIALYLPTYRDYTNQIHTINKEEFERACPEFELITKLHPSISNHMSDDRNTQDLIEVADLIITDYSSLSIEASLLDKTIIFYSFDEEIYNQKRGLNQYYYEMTETNKAYDVQTLYQLVNHNKINENIKQMWHEYTNFNATEQLIKFIKEGDCKDES</sequence>
<dbReference type="RefSeq" id="WP_158245692.1">
    <property type="nucleotide sequence ID" value="NZ_BMDM01000014.1"/>
</dbReference>
<evidence type="ECO:0000256" key="6">
    <source>
        <dbReference type="ARBA" id="ARBA00023136"/>
    </source>
</evidence>
<dbReference type="Proteomes" id="UP000242084">
    <property type="component" value="Chromosome 1"/>
</dbReference>